<comment type="similarity">
    <text evidence="1">Belongs to the 3-beta-HSD family.</text>
</comment>
<dbReference type="InterPro" id="IPR028110">
    <property type="entry name" value="TMEM254"/>
</dbReference>
<keyword evidence="3" id="KW-0812">Transmembrane</keyword>
<dbReference type="InterPro" id="IPR050177">
    <property type="entry name" value="Lipid_A_modif_metabolic_enz"/>
</dbReference>
<feature type="domain" description="3-beta hydroxysteroid dehydrogenase/isomerase" evidence="4">
    <location>
        <begin position="17"/>
        <end position="290"/>
    </location>
</feature>
<feature type="domain" description="PsbP C-terminal" evidence="5">
    <location>
        <begin position="570"/>
        <end position="729"/>
    </location>
</feature>
<dbReference type="Gene3D" id="3.40.50.720">
    <property type="entry name" value="NAD(P)-binding Rossmann-like Domain"/>
    <property type="match status" value="1"/>
</dbReference>
<dbReference type="Pfam" id="PF01073">
    <property type="entry name" value="3Beta_HSD"/>
    <property type="match status" value="1"/>
</dbReference>
<keyword evidence="3" id="KW-1133">Transmembrane helix</keyword>
<dbReference type="GO" id="GO:0006694">
    <property type="term" value="P:steroid biosynthetic process"/>
    <property type="evidence" value="ECO:0007669"/>
    <property type="project" value="InterPro"/>
</dbReference>
<feature type="transmembrane region" description="Helical" evidence="3">
    <location>
        <begin position="453"/>
        <end position="470"/>
    </location>
</feature>
<dbReference type="EMBL" id="LR999452">
    <property type="protein sequence ID" value="CAE5964340.1"/>
    <property type="molecule type" value="Genomic_DNA"/>
</dbReference>
<evidence type="ECO:0000313" key="6">
    <source>
        <dbReference type="EMBL" id="CAE5964340.1"/>
    </source>
</evidence>
<gene>
    <name evidence="6" type="ORF">AARE701A_LOCUS5583</name>
</gene>
<dbReference type="FunFam" id="3.40.1000.10:FF:000016">
    <property type="entry name" value="PsbP domain-containing protein 3, chloroplastic"/>
    <property type="match status" value="1"/>
</dbReference>
<dbReference type="InterPro" id="IPR036291">
    <property type="entry name" value="NAD(P)-bd_dom_sf"/>
</dbReference>
<dbReference type="GO" id="GO:0015979">
    <property type="term" value="P:photosynthesis"/>
    <property type="evidence" value="ECO:0007669"/>
    <property type="project" value="InterPro"/>
</dbReference>
<accession>A0A8S1ZQF7</accession>
<organism evidence="6 7">
    <name type="scientific">Arabidopsis arenosa</name>
    <name type="common">Sand rock-cress</name>
    <name type="synonym">Cardaminopsis arenosa</name>
    <dbReference type="NCBI Taxonomy" id="38785"/>
    <lineage>
        <taxon>Eukaryota</taxon>
        <taxon>Viridiplantae</taxon>
        <taxon>Streptophyta</taxon>
        <taxon>Embryophyta</taxon>
        <taxon>Tracheophyta</taxon>
        <taxon>Spermatophyta</taxon>
        <taxon>Magnoliopsida</taxon>
        <taxon>eudicotyledons</taxon>
        <taxon>Gunneridae</taxon>
        <taxon>Pentapetalae</taxon>
        <taxon>rosids</taxon>
        <taxon>malvids</taxon>
        <taxon>Brassicales</taxon>
        <taxon>Brassicaceae</taxon>
        <taxon>Camelineae</taxon>
        <taxon>Arabidopsis</taxon>
    </lineage>
</organism>
<keyword evidence="2" id="KW-0560">Oxidoreductase</keyword>
<dbReference type="InterPro" id="IPR002225">
    <property type="entry name" value="3Beta_OHSteriod_DH/Estase"/>
</dbReference>
<name>A0A8S1ZQF7_ARAAE</name>
<dbReference type="PANTHER" id="PTHR43245:SF51">
    <property type="entry name" value="SHORT CHAIN DEHYDROGENASE_REDUCTASE FAMILY 42E, MEMBER 2"/>
    <property type="match status" value="1"/>
</dbReference>
<dbReference type="InterPro" id="IPR002683">
    <property type="entry name" value="PsbP_C"/>
</dbReference>
<dbReference type="AlphaFoldDB" id="A0A8S1ZQF7"/>
<dbReference type="Pfam" id="PF01789">
    <property type="entry name" value="PsbP"/>
    <property type="match status" value="1"/>
</dbReference>
<evidence type="ECO:0000259" key="5">
    <source>
        <dbReference type="Pfam" id="PF01789"/>
    </source>
</evidence>
<keyword evidence="7" id="KW-1185">Reference proteome</keyword>
<dbReference type="Gene3D" id="3.40.1000.10">
    <property type="entry name" value="Mog1/PsbP, alpha/beta/alpha sandwich"/>
    <property type="match status" value="1"/>
</dbReference>
<keyword evidence="3" id="KW-0472">Membrane</keyword>
<dbReference type="Pfam" id="PF14934">
    <property type="entry name" value="TMEM254"/>
    <property type="match status" value="1"/>
</dbReference>
<dbReference type="SUPFAM" id="SSF55724">
    <property type="entry name" value="Mog1p/PsbP-like"/>
    <property type="match status" value="1"/>
</dbReference>
<feature type="transmembrane region" description="Helical" evidence="3">
    <location>
        <begin position="379"/>
        <end position="398"/>
    </location>
</feature>
<dbReference type="InterPro" id="IPR016123">
    <property type="entry name" value="Mog1/PsbP_a/b/a-sand"/>
</dbReference>
<reference evidence="6" key="1">
    <citation type="submission" date="2021-01" db="EMBL/GenBank/DDBJ databases">
        <authorList>
            <person name="Bezrukov I."/>
        </authorList>
    </citation>
    <scope>NUCLEOTIDE SEQUENCE</scope>
</reference>
<evidence type="ECO:0008006" key="8">
    <source>
        <dbReference type="Google" id="ProtNLM"/>
    </source>
</evidence>
<evidence type="ECO:0000256" key="1">
    <source>
        <dbReference type="ARBA" id="ARBA00009219"/>
    </source>
</evidence>
<dbReference type="GO" id="GO:0005509">
    <property type="term" value="F:calcium ion binding"/>
    <property type="evidence" value="ECO:0007669"/>
    <property type="project" value="InterPro"/>
</dbReference>
<evidence type="ECO:0000259" key="4">
    <source>
        <dbReference type="Pfam" id="PF01073"/>
    </source>
</evidence>
<evidence type="ECO:0000256" key="3">
    <source>
        <dbReference type="SAM" id="Phobius"/>
    </source>
</evidence>
<proteinExistence type="inferred from homology"/>
<evidence type="ECO:0000313" key="7">
    <source>
        <dbReference type="Proteomes" id="UP000682877"/>
    </source>
</evidence>
<dbReference type="SUPFAM" id="SSF51735">
    <property type="entry name" value="NAD(P)-binding Rossmann-fold domains"/>
    <property type="match status" value="1"/>
</dbReference>
<dbReference type="GO" id="GO:0016616">
    <property type="term" value="F:oxidoreductase activity, acting on the CH-OH group of donors, NAD or NADP as acceptor"/>
    <property type="evidence" value="ECO:0007669"/>
    <property type="project" value="InterPro"/>
</dbReference>
<dbReference type="Proteomes" id="UP000682877">
    <property type="component" value="Chromosome 2"/>
</dbReference>
<feature type="transmembrane region" description="Helical" evidence="3">
    <location>
        <begin position="419"/>
        <end position="441"/>
    </location>
</feature>
<dbReference type="GO" id="GO:0009654">
    <property type="term" value="C:photosystem II oxygen evolving complex"/>
    <property type="evidence" value="ECO:0007669"/>
    <property type="project" value="InterPro"/>
</dbReference>
<sequence length="730" mass="81534">MEIYEEENRGIEGKVVAVTGGLGLVGSNLCLELLRRGALQVRSLDCRTTSPWSDRLKESGVQCINGDVVSREDVEEALEGVDCVIHLASYGGSGKEMVRTHRIEEVNVEGTRNVLETCVKKGITRLVYLSTNGVVLGGKEIESGDETLPYVVASDQYVSSYDRTKSIAEQLVLENIGRPVENGRGSLLSTCAIRCPIVYGPAEEKYLDRIISDARLGLFLFKIGDASSKTDWIYVDNIVFALMLATTDLLNEHSKASGKAYFVSDDNPINFFEFLQPLLKNLDYDLPKLSLSISLAVLLGKICEAIYTMLTPVLNQRWIPQPLILPPEVYKVGVTHYYSIRKAKEELGYEPTIQPEEAMSETITYFKDKKRREVDGPSIYAWIFCVIGLPSIISVAWLPDIGPIPFFRAIALFIFRSMLVLRIASGIVVTTHVSEAVYALWLAKRVDPKNAKAWFWRTLLLATFSLRLLLKRAKEVKQASTLREAISPWFSSPQSVSSRYMKSFTNSRRCSSIPVAISALDSSNEEQHRISSRDHVGIKRREAMLQIASSVFFLPLVVSPAFAETNASEAFRVYTDEANKFEISIPQDWQVGQAEPNGFKSITAFYPQETSTSNVSIAITGLGPDFTRMESFGKVEAFAETLVSGLDRSWQKPAGVTAKLIDSRSSKGFYYIEYTLQNPGEARKHLYSAIGMATNGWYNRLYTVTGQFTDEESAEQSSKIQKTVKSFRFI</sequence>
<dbReference type="GO" id="GO:0019898">
    <property type="term" value="C:extrinsic component of membrane"/>
    <property type="evidence" value="ECO:0007669"/>
    <property type="project" value="InterPro"/>
</dbReference>
<protein>
    <recommendedName>
        <fullName evidence="8">3-beta hydroxysteroid dehydrogenase/isomerase domain-containing protein</fullName>
    </recommendedName>
</protein>
<dbReference type="PANTHER" id="PTHR43245">
    <property type="entry name" value="BIFUNCTIONAL POLYMYXIN RESISTANCE PROTEIN ARNA"/>
    <property type="match status" value="1"/>
</dbReference>
<evidence type="ECO:0000256" key="2">
    <source>
        <dbReference type="ARBA" id="ARBA00023002"/>
    </source>
</evidence>